<evidence type="ECO:0000259" key="9">
    <source>
        <dbReference type="PROSITE" id="PS50110"/>
    </source>
</evidence>
<dbReference type="Pfam" id="PF00072">
    <property type="entry name" value="Response_reg"/>
    <property type="match status" value="1"/>
</dbReference>
<keyword evidence="2" id="KW-0067">ATP-binding</keyword>
<evidence type="ECO:0000259" key="8">
    <source>
        <dbReference type="PROSITE" id="PS50045"/>
    </source>
</evidence>
<dbReference type="EMBL" id="FRDL01000002">
    <property type="protein sequence ID" value="SHN54936.1"/>
    <property type="molecule type" value="Genomic_DNA"/>
</dbReference>
<dbReference type="SMART" id="SM00448">
    <property type="entry name" value="REC"/>
    <property type="match status" value="1"/>
</dbReference>
<evidence type="ECO:0000256" key="7">
    <source>
        <dbReference type="PROSITE-ProRule" id="PRU00169"/>
    </source>
</evidence>
<dbReference type="InterPro" id="IPR025944">
    <property type="entry name" value="Sigma_54_int_dom_CS"/>
</dbReference>
<keyword evidence="1" id="KW-0547">Nucleotide-binding</keyword>
<feature type="modified residue" description="4-aspartylphosphate" evidence="7">
    <location>
        <position position="62"/>
    </location>
</feature>
<dbReference type="Pfam" id="PF02954">
    <property type="entry name" value="HTH_8"/>
    <property type="match status" value="1"/>
</dbReference>
<dbReference type="InterPro" id="IPR025662">
    <property type="entry name" value="Sigma_54_int_dom_ATP-bd_1"/>
</dbReference>
<dbReference type="PRINTS" id="PR01590">
    <property type="entry name" value="HTHFIS"/>
</dbReference>
<dbReference type="InterPro" id="IPR002197">
    <property type="entry name" value="HTH_Fis"/>
</dbReference>
<dbReference type="InterPro" id="IPR002078">
    <property type="entry name" value="Sigma_54_int"/>
</dbReference>
<dbReference type="Gene3D" id="3.40.50.300">
    <property type="entry name" value="P-loop containing nucleotide triphosphate hydrolases"/>
    <property type="match status" value="1"/>
</dbReference>
<dbReference type="Pfam" id="PF25601">
    <property type="entry name" value="AAA_lid_14"/>
    <property type="match status" value="1"/>
</dbReference>
<dbReference type="PANTHER" id="PTHR32071">
    <property type="entry name" value="TRANSCRIPTIONAL REGULATORY PROTEIN"/>
    <property type="match status" value="1"/>
</dbReference>
<dbReference type="InterPro" id="IPR003593">
    <property type="entry name" value="AAA+_ATPase"/>
</dbReference>
<dbReference type="InterPro" id="IPR009057">
    <property type="entry name" value="Homeodomain-like_sf"/>
</dbReference>
<dbReference type="STRING" id="1189325.SAMN04488119_103445"/>
<dbReference type="InterPro" id="IPR011006">
    <property type="entry name" value="CheY-like_superfamily"/>
</dbReference>
<dbReference type="InterPro" id="IPR027417">
    <property type="entry name" value="P-loop_NTPase"/>
</dbReference>
<dbReference type="RefSeq" id="WP_072746169.1">
    <property type="nucleotide sequence ID" value="NZ_FOHL01000003.1"/>
</dbReference>
<evidence type="ECO:0000256" key="4">
    <source>
        <dbReference type="ARBA" id="ARBA00023015"/>
    </source>
</evidence>
<evidence type="ECO:0000256" key="1">
    <source>
        <dbReference type="ARBA" id="ARBA00022741"/>
    </source>
</evidence>
<dbReference type="OrthoDB" id="9802388at2"/>
<keyword evidence="5" id="KW-0238">DNA-binding</keyword>
<dbReference type="SUPFAM" id="SSF46689">
    <property type="entry name" value="Homeodomain-like"/>
    <property type="match status" value="1"/>
</dbReference>
<dbReference type="GO" id="GO:0006355">
    <property type="term" value="P:regulation of DNA-templated transcription"/>
    <property type="evidence" value="ECO:0007669"/>
    <property type="project" value="InterPro"/>
</dbReference>
<evidence type="ECO:0000256" key="2">
    <source>
        <dbReference type="ARBA" id="ARBA00022840"/>
    </source>
</evidence>
<dbReference type="Gene3D" id="1.10.8.60">
    <property type="match status" value="1"/>
</dbReference>
<keyword evidence="4" id="KW-0805">Transcription regulation</keyword>
<dbReference type="AlphaFoldDB" id="A0A1M7S8Y0"/>
<dbReference type="PANTHER" id="PTHR32071:SF117">
    <property type="entry name" value="PTS-DEPENDENT DIHYDROXYACETONE KINASE OPERON REGULATORY PROTEIN-RELATED"/>
    <property type="match status" value="1"/>
</dbReference>
<organism evidence="10 11">
    <name type="scientific">Oceanicella actignis</name>
    <dbReference type="NCBI Taxonomy" id="1189325"/>
    <lineage>
        <taxon>Bacteria</taxon>
        <taxon>Pseudomonadati</taxon>
        <taxon>Pseudomonadota</taxon>
        <taxon>Alphaproteobacteria</taxon>
        <taxon>Rhodobacterales</taxon>
        <taxon>Paracoccaceae</taxon>
        <taxon>Oceanicella</taxon>
    </lineage>
</organism>
<gene>
    <name evidence="10" type="ORF">SAMN05216200_10263</name>
</gene>
<dbReference type="InterPro" id="IPR001789">
    <property type="entry name" value="Sig_transdc_resp-reg_receiver"/>
</dbReference>
<feature type="domain" description="Response regulatory" evidence="9">
    <location>
        <begin position="12"/>
        <end position="125"/>
    </location>
</feature>
<evidence type="ECO:0000313" key="10">
    <source>
        <dbReference type="EMBL" id="SHN54936.1"/>
    </source>
</evidence>
<dbReference type="CDD" id="cd00156">
    <property type="entry name" value="REC"/>
    <property type="match status" value="1"/>
</dbReference>
<dbReference type="SMART" id="SM00382">
    <property type="entry name" value="AAA"/>
    <property type="match status" value="1"/>
</dbReference>
<proteinExistence type="predicted"/>
<keyword evidence="6" id="KW-0804">Transcription</keyword>
<dbReference type="GO" id="GO:0005524">
    <property type="term" value="F:ATP binding"/>
    <property type="evidence" value="ECO:0007669"/>
    <property type="project" value="UniProtKB-KW"/>
</dbReference>
<protein>
    <submittedName>
        <fullName evidence="10">Two-component system, NtrC family, nitrogen regulation response regulator GlnG</fullName>
    </submittedName>
</protein>
<keyword evidence="11" id="KW-1185">Reference proteome</keyword>
<dbReference type="PROSITE" id="PS50110">
    <property type="entry name" value="RESPONSE_REGULATORY"/>
    <property type="match status" value="1"/>
</dbReference>
<dbReference type="CDD" id="cd00009">
    <property type="entry name" value="AAA"/>
    <property type="match status" value="1"/>
</dbReference>
<dbReference type="Proteomes" id="UP000184066">
    <property type="component" value="Unassembled WGS sequence"/>
</dbReference>
<dbReference type="Gene3D" id="3.40.50.2300">
    <property type="match status" value="1"/>
</dbReference>
<dbReference type="PROSITE" id="PS50045">
    <property type="entry name" value="SIGMA54_INTERACT_4"/>
    <property type="match status" value="1"/>
</dbReference>
<keyword evidence="7" id="KW-0597">Phosphoprotein</keyword>
<dbReference type="GO" id="GO:0000160">
    <property type="term" value="P:phosphorelay signal transduction system"/>
    <property type="evidence" value="ECO:0007669"/>
    <property type="project" value="UniProtKB-KW"/>
</dbReference>
<dbReference type="SUPFAM" id="SSF52540">
    <property type="entry name" value="P-loop containing nucleoside triphosphate hydrolases"/>
    <property type="match status" value="1"/>
</dbReference>
<evidence type="ECO:0000256" key="3">
    <source>
        <dbReference type="ARBA" id="ARBA00023012"/>
    </source>
</evidence>
<dbReference type="PROSITE" id="PS00675">
    <property type="entry name" value="SIGMA54_INTERACT_1"/>
    <property type="match status" value="1"/>
</dbReference>
<evidence type="ECO:0000256" key="6">
    <source>
        <dbReference type="ARBA" id="ARBA00023163"/>
    </source>
</evidence>
<feature type="domain" description="Sigma-54 factor interaction" evidence="8">
    <location>
        <begin position="141"/>
        <end position="365"/>
    </location>
</feature>
<evidence type="ECO:0000256" key="5">
    <source>
        <dbReference type="ARBA" id="ARBA00023125"/>
    </source>
</evidence>
<keyword evidence="3" id="KW-0902">Two-component regulatory system</keyword>
<dbReference type="InterPro" id="IPR058031">
    <property type="entry name" value="AAA_lid_NorR"/>
</dbReference>
<accession>A0A1M7S8Y0</accession>
<sequence length="490" mass="50680">MKADSTRGQAAPVLIADADPAVRRYLRAVLETDGRRVEEASDLAAALRRLSAAPRPRLALADMDLDGGGALALLSRLPPGAPPVVVLSVDPAPARIVRAARAGARDVLIKPVDPAALRAAVGAHAERRAAAPAAAGGLDALIAVSPAARAAADLARRFAGSDAPLLIEGESGAGKEAFARAIHAEGPRRDGPFVAFDCAAMPPDLAEAALFGRAGADVSLAGKFEEAEGGVLFLDGVCDLPARAQARLARIVATGRIARVGGGPPRRVNARLISAADRPLSDEAAAGRFRQELFLGLSALCLRVPPLRARREDIAPLAELFARRAAEAESVAPPRLTPEALAALEAHDWPGNLRELENVMRRLAVLHPSEAVEAEAARAALRARPTQGAGQGPACAGAEARGAPAQACDAARLRVDGRGAEGARRGGRSAPAGGFFDAEGEIRPIWEIEAAAIAAALSRYGGDVALASRKLGMGRATLYRKMRDHGLTSR</sequence>
<name>A0A1M7S8Y0_9RHOB</name>
<dbReference type="GO" id="GO:0043565">
    <property type="term" value="F:sequence-specific DNA binding"/>
    <property type="evidence" value="ECO:0007669"/>
    <property type="project" value="InterPro"/>
</dbReference>
<dbReference type="Pfam" id="PF00158">
    <property type="entry name" value="Sigma54_activat"/>
    <property type="match status" value="1"/>
</dbReference>
<dbReference type="Gene3D" id="1.10.10.60">
    <property type="entry name" value="Homeodomain-like"/>
    <property type="match status" value="1"/>
</dbReference>
<reference evidence="10 11" key="1">
    <citation type="submission" date="2016-12" db="EMBL/GenBank/DDBJ databases">
        <authorList>
            <person name="Song W.-J."/>
            <person name="Kurnit D.M."/>
        </authorList>
    </citation>
    <scope>NUCLEOTIDE SEQUENCE [LARGE SCALE GENOMIC DNA]</scope>
    <source>
        <strain evidence="10 11">CGMCC 1.10808</strain>
    </source>
</reference>
<dbReference type="PROSITE" id="PS00688">
    <property type="entry name" value="SIGMA54_INTERACT_3"/>
    <property type="match status" value="1"/>
</dbReference>
<dbReference type="SUPFAM" id="SSF52172">
    <property type="entry name" value="CheY-like"/>
    <property type="match status" value="1"/>
</dbReference>
<evidence type="ECO:0000313" key="11">
    <source>
        <dbReference type="Proteomes" id="UP000184066"/>
    </source>
</evidence>